<dbReference type="Gene3D" id="3.30.200.20">
    <property type="entry name" value="Phosphorylase Kinase, domain 1"/>
    <property type="match status" value="1"/>
</dbReference>
<comment type="caution">
    <text evidence="2">The sequence shown here is derived from an EMBL/GenBank/DDBJ whole genome shotgun (WGS) entry which is preliminary data.</text>
</comment>
<dbReference type="SUPFAM" id="SSF143113">
    <property type="entry name" value="NAP-like"/>
    <property type="match status" value="1"/>
</dbReference>
<evidence type="ECO:0000313" key="2">
    <source>
        <dbReference type="EMBL" id="PHT95634.1"/>
    </source>
</evidence>
<gene>
    <name evidence="2" type="ORF">T459_03516</name>
</gene>
<evidence type="ECO:0000313" key="3">
    <source>
        <dbReference type="Proteomes" id="UP000222542"/>
    </source>
</evidence>
<dbReference type="AlphaFoldDB" id="A0A2G3AN23"/>
<evidence type="ECO:0000256" key="1">
    <source>
        <dbReference type="ARBA" id="ARBA00022842"/>
    </source>
</evidence>
<dbReference type="Pfam" id="PF13246">
    <property type="entry name" value="Cation_ATPase"/>
    <property type="match status" value="1"/>
</dbReference>
<accession>A0A2G3AN23</accession>
<proteinExistence type="predicted"/>
<dbReference type="Gene3D" id="3.40.50.1000">
    <property type="entry name" value="HAD superfamily/HAD-like"/>
    <property type="match status" value="1"/>
</dbReference>
<dbReference type="SUPFAM" id="SSF81660">
    <property type="entry name" value="Metal cation-transporting ATPase, ATP-binding domain N"/>
    <property type="match status" value="1"/>
</dbReference>
<dbReference type="InterPro" id="IPR023299">
    <property type="entry name" value="ATPase_P-typ_cyto_dom_N"/>
</dbReference>
<dbReference type="PANTHER" id="PTHR24093:SF474">
    <property type="entry name" value="CALCIUM-TRANSPORTING ATPASE 2, PLASMA MEMBRANE-TYPE"/>
    <property type="match status" value="1"/>
</dbReference>
<dbReference type="EMBL" id="AYRZ02000001">
    <property type="protein sequence ID" value="PHT95634.1"/>
    <property type="molecule type" value="Genomic_DNA"/>
</dbReference>
<reference evidence="2 3" key="1">
    <citation type="journal article" date="2014" name="Nat. Genet.">
        <title>Genome sequence of the hot pepper provides insights into the evolution of pungency in Capsicum species.</title>
        <authorList>
            <person name="Kim S."/>
            <person name="Park M."/>
            <person name="Yeom S.I."/>
            <person name="Kim Y.M."/>
            <person name="Lee J.M."/>
            <person name="Lee H.A."/>
            <person name="Seo E."/>
            <person name="Choi J."/>
            <person name="Cheong K."/>
            <person name="Kim K.T."/>
            <person name="Jung K."/>
            <person name="Lee G.W."/>
            <person name="Oh S.K."/>
            <person name="Bae C."/>
            <person name="Kim S.B."/>
            <person name="Lee H.Y."/>
            <person name="Kim S.Y."/>
            <person name="Kim M.S."/>
            <person name="Kang B.C."/>
            <person name="Jo Y.D."/>
            <person name="Yang H.B."/>
            <person name="Jeong H.J."/>
            <person name="Kang W.H."/>
            <person name="Kwon J.K."/>
            <person name="Shin C."/>
            <person name="Lim J.Y."/>
            <person name="Park J.H."/>
            <person name="Huh J.H."/>
            <person name="Kim J.S."/>
            <person name="Kim B.D."/>
            <person name="Cohen O."/>
            <person name="Paran I."/>
            <person name="Suh M.C."/>
            <person name="Lee S.B."/>
            <person name="Kim Y.K."/>
            <person name="Shin Y."/>
            <person name="Noh S.J."/>
            <person name="Park J."/>
            <person name="Seo Y.S."/>
            <person name="Kwon S.Y."/>
            <person name="Kim H.A."/>
            <person name="Park J.M."/>
            <person name="Kim H.J."/>
            <person name="Choi S.B."/>
            <person name="Bosland P.W."/>
            <person name="Reeves G."/>
            <person name="Jo S.H."/>
            <person name="Lee B.W."/>
            <person name="Cho H.T."/>
            <person name="Choi H.S."/>
            <person name="Lee M.S."/>
            <person name="Yu Y."/>
            <person name="Do Choi Y."/>
            <person name="Park B.S."/>
            <person name="van Deynze A."/>
            <person name="Ashrafi H."/>
            <person name="Hill T."/>
            <person name="Kim W.T."/>
            <person name="Pai H.S."/>
            <person name="Ahn H.K."/>
            <person name="Yeam I."/>
            <person name="Giovannoni J.J."/>
            <person name="Rose J.K."/>
            <person name="Sorensen I."/>
            <person name="Lee S.J."/>
            <person name="Kim R.W."/>
            <person name="Choi I.Y."/>
            <person name="Choi B.S."/>
            <person name="Lim J.S."/>
            <person name="Lee Y.H."/>
            <person name="Choi D."/>
        </authorList>
    </citation>
    <scope>NUCLEOTIDE SEQUENCE [LARGE SCALE GENOMIC DNA]</scope>
    <source>
        <strain evidence="3">cv. CM334</strain>
    </source>
</reference>
<dbReference type="Gene3D" id="3.40.1110.10">
    <property type="entry name" value="Calcium-transporting ATPase, cytoplasmic domain N"/>
    <property type="match status" value="1"/>
</dbReference>
<protein>
    <submittedName>
        <fullName evidence="2">Uncharacterized protein</fullName>
    </submittedName>
</protein>
<sequence>MSIDGGRFYWERNLNEKVKEIVIIFAWILIEESELKNHVHLYASLGWNSLVAIKIVRGMKKYRDGAMIEVEMLQQLGKHDSCGNQIEVALGNFSEICSYPLLYQWFNDVFSTDISDRCENILSRLSESMDTMCIYLFFDLELQELLESIFGEVVPLDETSTNHLKTTIDQFASEPLRTLCLGYNIELEKGFSPATDIPVFGYTCIGIVGIKDPIRLSVREFVVLCHSAGVNVQMVTVHNLLSDRQPVFDKRNDIIKTIPDFWLTDFLSHPVLGELLTEEDLKV</sequence>
<dbReference type="InterPro" id="IPR023214">
    <property type="entry name" value="HAD_sf"/>
</dbReference>
<dbReference type="PANTHER" id="PTHR24093">
    <property type="entry name" value="CATION TRANSPORTING ATPASE"/>
    <property type="match status" value="1"/>
</dbReference>
<dbReference type="Proteomes" id="UP000222542">
    <property type="component" value="Unassembled WGS sequence"/>
</dbReference>
<keyword evidence="1" id="KW-0460">Magnesium</keyword>
<dbReference type="Gramene" id="PHT95634">
    <property type="protein sequence ID" value="PHT95634"/>
    <property type="gene ID" value="T459_03516"/>
</dbReference>
<reference evidence="2 3" key="2">
    <citation type="journal article" date="2017" name="Genome Biol.">
        <title>New reference genome sequences of hot pepper reveal the massive evolution of plant disease-resistance genes by retroduplication.</title>
        <authorList>
            <person name="Kim S."/>
            <person name="Park J."/>
            <person name="Yeom S.I."/>
            <person name="Kim Y.M."/>
            <person name="Seo E."/>
            <person name="Kim K.T."/>
            <person name="Kim M.S."/>
            <person name="Lee J.M."/>
            <person name="Cheong K."/>
            <person name="Shin H.S."/>
            <person name="Kim S.B."/>
            <person name="Han K."/>
            <person name="Lee J."/>
            <person name="Park M."/>
            <person name="Lee H.A."/>
            <person name="Lee H.Y."/>
            <person name="Lee Y."/>
            <person name="Oh S."/>
            <person name="Lee J.H."/>
            <person name="Choi E."/>
            <person name="Choi E."/>
            <person name="Lee S.E."/>
            <person name="Jeon J."/>
            <person name="Kim H."/>
            <person name="Choi G."/>
            <person name="Song H."/>
            <person name="Lee J."/>
            <person name="Lee S.C."/>
            <person name="Kwon J.K."/>
            <person name="Lee H.Y."/>
            <person name="Koo N."/>
            <person name="Hong Y."/>
            <person name="Kim R.W."/>
            <person name="Kang W.H."/>
            <person name="Huh J.H."/>
            <person name="Kang B.C."/>
            <person name="Yang T.J."/>
            <person name="Lee Y.H."/>
            <person name="Bennetzen J.L."/>
            <person name="Choi D."/>
        </authorList>
    </citation>
    <scope>NUCLEOTIDE SEQUENCE [LARGE SCALE GENOMIC DNA]</scope>
    <source>
        <strain evidence="3">cv. CM334</strain>
    </source>
</reference>
<keyword evidence="3" id="KW-1185">Reference proteome</keyword>
<name>A0A2G3AN23_CAPAN</name>
<dbReference type="InterPro" id="IPR037231">
    <property type="entry name" value="NAP-like_sf"/>
</dbReference>
<dbReference type="GO" id="GO:0000166">
    <property type="term" value="F:nucleotide binding"/>
    <property type="evidence" value="ECO:0007669"/>
    <property type="project" value="InterPro"/>
</dbReference>
<organism evidence="2 3">
    <name type="scientific">Capsicum annuum</name>
    <name type="common">Capsicum pepper</name>
    <dbReference type="NCBI Taxonomy" id="4072"/>
    <lineage>
        <taxon>Eukaryota</taxon>
        <taxon>Viridiplantae</taxon>
        <taxon>Streptophyta</taxon>
        <taxon>Embryophyta</taxon>
        <taxon>Tracheophyta</taxon>
        <taxon>Spermatophyta</taxon>
        <taxon>Magnoliopsida</taxon>
        <taxon>eudicotyledons</taxon>
        <taxon>Gunneridae</taxon>
        <taxon>Pentapetalae</taxon>
        <taxon>asterids</taxon>
        <taxon>lamiids</taxon>
        <taxon>Solanales</taxon>
        <taxon>Solanaceae</taxon>
        <taxon>Solanoideae</taxon>
        <taxon>Capsiceae</taxon>
        <taxon>Capsicum</taxon>
    </lineage>
</organism>